<dbReference type="EMBL" id="JBGBPQ010000024">
    <property type="protein sequence ID" value="KAL1499981.1"/>
    <property type="molecule type" value="Genomic_DNA"/>
</dbReference>
<evidence type="ECO:0000313" key="2">
    <source>
        <dbReference type="EMBL" id="KAL1499981.1"/>
    </source>
</evidence>
<reference evidence="2 3" key="1">
    <citation type="journal article" date="2024" name="Science">
        <title>Giant polyketide synthase enzymes in the biosynthesis of giant marine polyether toxins.</title>
        <authorList>
            <person name="Fallon T.R."/>
            <person name="Shende V.V."/>
            <person name="Wierzbicki I.H."/>
            <person name="Pendleton A.L."/>
            <person name="Watervoot N.F."/>
            <person name="Auber R.P."/>
            <person name="Gonzalez D.J."/>
            <person name="Wisecaver J.H."/>
            <person name="Moore B.S."/>
        </authorList>
    </citation>
    <scope>NUCLEOTIDE SEQUENCE [LARGE SCALE GENOMIC DNA]</scope>
    <source>
        <strain evidence="2 3">12B1</strain>
    </source>
</reference>
<sequence>MWRRLAFAASGGAIGLAAAEVAYLRLSFKLPPDPPGPVSGLVHAPSPRGTRHLVFLGDSIVTGVGCSDASGAHGPVMPRACASLVARRLGQDVSWAALGETGADVTALRQTYLPRLARLAAELRAEGEAVDAVVLFCGLNDVKECILHMHPLTRHPWRFRENLQELIREVRQAAGSQCTVIVPEEPMADSPRFSALWPLSAATRLVSALWDWQKREACVRAAAELGDSTGSSPVLHIATPPVFGPSFFCVDGMHPNDRGYHTWGEAIACSFLGDREYSVELGTRVPLVVTPSPRELDCRIQK</sequence>
<name>A0AB34ILB2_PRYPA</name>
<dbReference type="Proteomes" id="UP001515480">
    <property type="component" value="Unassembled WGS sequence"/>
</dbReference>
<dbReference type="AlphaFoldDB" id="A0AB34ILB2"/>
<comment type="caution">
    <text evidence="2">The sequence shown here is derived from an EMBL/GenBank/DDBJ whole genome shotgun (WGS) entry which is preliminary data.</text>
</comment>
<dbReference type="InterPro" id="IPR036514">
    <property type="entry name" value="SGNH_hydro_sf"/>
</dbReference>
<dbReference type="SUPFAM" id="SSF52266">
    <property type="entry name" value="SGNH hydrolase"/>
    <property type="match status" value="1"/>
</dbReference>
<accession>A0AB34ILB2</accession>
<dbReference type="Pfam" id="PF13472">
    <property type="entry name" value="Lipase_GDSL_2"/>
    <property type="match status" value="1"/>
</dbReference>
<feature type="domain" description="SGNH hydrolase-type esterase" evidence="1">
    <location>
        <begin position="55"/>
        <end position="260"/>
    </location>
</feature>
<evidence type="ECO:0000259" key="1">
    <source>
        <dbReference type="Pfam" id="PF13472"/>
    </source>
</evidence>
<dbReference type="Gene3D" id="3.40.50.1110">
    <property type="entry name" value="SGNH hydrolase"/>
    <property type="match status" value="1"/>
</dbReference>
<evidence type="ECO:0000313" key="3">
    <source>
        <dbReference type="Proteomes" id="UP001515480"/>
    </source>
</evidence>
<protein>
    <recommendedName>
        <fullName evidence="1">SGNH hydrolase-type esterase domain-containing protein</fullName>
    </recommendedName>
</protein>
<organism evidence="2 3">
    <name type="scientific">Prymnesium parvum</name>
    <name type="common">Toxic golden alga</name>
    <dbReference type="NCBI Taxonomy" id="97485"/>
    <lineage>
        <taxon>Eukaryota</taxon>
        <taxon>Haptista</taxon>
        <taxon>Haptophyta</taxon>
        <taxon>Prymnesiophyceae</taxon>
        <taxon>Prymnesiales</taxon>
        <taxon>Prymnesiaceae</taxon>
        <taxon>Prymnesium</taxon>
    </lineage>
</organism>
<proteinExistence type="predicted"/>
<keyword evidence="3" id="KW-1185">Reference proteome</keyword>
<dbReference type="InterPro" id="IPR013830">
    <property type="entry name" value="SGNH_hydro"/>
</dbReference>
<gene>
    <name evidence="2" type="ORF">AB1Y20_012659</name>
</gene>